<comment type="caution">
    <text evidence="2">The sequence shown here is derived from an EMBL/GenBank/DDBJ whole genome shotgun (WGS) entry which is preliminary data.</text>
</comment>
<dbReference type="SUPFAM" id="SSF52540">
    <property type="entry name" value="P-loop containing nucleoside triphosphate hydrolases"/>
    <property type="match status" value="1"/>
</dbReference>
<keyword evidence="3" id="KW-1185">Reference proteome</keyword>
<protein>
    <submittedName>
        <fullName evidence="2">Uncharacterized protein</fullName>
    </submittedName>
</protein>
<evidence type="ECO:0000313" key="2">
    <source>
        <dbReference type="EMBL" id="TBW32918.1"/>
    </source>
</evidence>
<feature type="compositionally biased region" description="Basic and acidic residues" evidence="1">
    <location>
        <begin position="374"/>
        <end position="384"/>
    </location>
</feature>
<dbReference type="Gene3D" id="3.40.50.300">
    <property type="entry name" value="P-loop containing nucleotide triphosphate hydrolases"/>
    <property type="match status" value="1"/>
</dbReference>
<dbReference type="OrthoDB" id="8370580at2"/>
<sequence length="384" mass="43093">MTQNGSKHRRSPMTVVPIASIRMLVDRRWRRGSGRFRQKHRGRFPQSIKRSRDMTENDRSIYKTMSRYDRQSKVNNMEILSPRYLDAMEAISSMHCPCRGGPPSLGTIGAVYGDPRSGKTYALKSYASRFPRKLGDEGMISPVVYMAVASDSTVRGVMDTLAKGLGLAVSSRINTHAATDRLIDTLQQQQVNLVIMDEFHRISDHGGLRVELPFRGLLRQLLDEANTSIIAAGMGSIYTWIRKDGQLEGRGMLPHHLIPYYDYRSEADREEFELVCSSIDDELPFVERSGLEDPSFCTSLLTVSRGSIGRLTAFIKRATAEAINDNAPAIGARHFARVWDRVKAPGVQVTFNNLDPADPPKGKDALDEDDDPNFADHHAPFNRR</sequence>
<dbReference type="InterPro" id="IPR008868">
    <property type="entry name" value="TniB"/>
</dbReference>
<reference evidence="2 3" key="1">
    <citation type="submission" date="2019-02" db="EMBL/GenBank/DDBJ databases">
        <title>Siculibacillus lacustris gen. nov., sp. nov., a new rosette-forming bacterium isolated from a freshwater crater lake (Lake St. Ana, Romania).</title>
        <authorList>
            <person name="Felfoldi T."/>
            <person name="Marton Z."/>
            <person name="Szabo A."/>
            <person name="Mentes A."/>
            <person name="Boka K."/>
            <person name="Marialigeti K."/>
            <person name="Mathe I."/>
            <person name="Koncz M."/>
            <person name="Schumann P."/>
            <person name="Toth E."/>
        </authorList>
    </citation>
    <scope>NUCLEOTIDE SEQUENCE [LARGE SCALE GENOMIC DNA]</scope>
    <source>
        <strain evidence="2 3">SA-279</strain>
    </source>
</reference>
<proteinExistence type="predicted"/>
<dbReference type="InterPro" id="IPR027417">
    <property type="entry name" value="P-loop_NTPase"/>
</dbReference>
<name>A0A4Q9VE98_9HYPH</name>
<feature type="region of interest" description="Disordered" evidence="1">
    <location>
        <begin position="350"/>
        <end position="384"/>
    </location>
</feature>
<accession>A0A4Q9VE98</accession>
<dbReference type="Pfam" id="PF05621">
    <property type="entry name" value="TniB"/>
    <property type="match status" value="1"/>
</dbReference>
<evidence type="ECO:0000313" key="3">
    <source>
        <dbReference type="Proteomes" id="UP000292781"/>
    </source>
</evidence>
<dbReference type="EMBL" id="SJFN01000050">
    <property type="protein sequence ID" value="TBW32918.1"/>
    <property type="molecule type" value="Genomic_DNA"/>
</dbReference>
<dbReference type="Proteomes" id="UP000292781">
    <property type="component" value="Unassembled WGS sequence"/>
</dbReference>
<organism evidence="2 3">
    <name type="scientific">Siculibacillus lacustris</name>
    <dbReference type="NCBI Taxonomy" id="1549641"/>
    <lineage>
        <taxon>Bacteria</taxon>
        <taxon>Pseudomonadati</taxon>
        <taxon>Pseudomonadota</taxon>
        <taxon>Alphaproteobacteria</taxon>
        <taxon>Hyphomicrobiales</taxon>
        <taxon>Ancalomicrobiaceae</taxon>
        <taxon>Siculibacillus</taxon>
    </lineage>
</organism>
<dbReference type="AlphaFoldDB" id="A0A4Q9VE98"/>
<evidence type="ECO:0000256" key="1">
    <source>
        <dbReference type="SAM" id="MobiDB-lite"/>
    </source>
</evidence>
<gene>
    <name evidence="2" type="ORF">EYW49_21230</name>
</gene>